<proteinExistence type="predicted"/>
<organism evidence="2 3">
    <name type="scientific">Coleophoma cylindrospora</name>
    <dbReference type="NCBI Taxonomy" id="1849047"/>
    <lineage>
        <taxon>Eukaryota</taxon>
        <taxon>Fungi</taxon>
        <taxon>Dikarya</taxon>
        <taxon>Ascomycota</taxon>
        <taxon>Pezizomycotina</taxon>
        <taxon>Leotiomycetes</taxon>
        <taxon>Helotiales</taxon>
        <taxon>Dermateaceae</taxon>
        <taxon>Coleophoma</taxon>
    </lineage>
</organism>
<dbReference type="Proteomes" id="UP000256645">
    <property type="component" value="Unassembled WGS sequence"/>
</dbReference>
<dbReference type="AlphaFoldDB" id="A0A3D8SGK1"/>
<protein>
    <submittedName>
        <fullName evidence="2">Uncharacterized protein</fullName>
    </submittedName>
</protein>
<reference evidence="2 3" key="1">
    <citation type="journal article" date="2018" name="IMA Fungus">
        <title>IMA Genome-F 9: Draft genome sequence of Annulohypoxylon stygium, Aspergillus mulundensis, Berkeleyomyces basicola (syn. Thielaviopsis basicola), Ceratocystis smalleyi, two Cercospora beticola strains, Coleophoma cylindrospora, Fusarium fracticaudum, Phialophora cf. hyalina, and Morchella septimelata.</title>
        <authorList>
            <person name="Wingfield B.D."/>
            <person name="Bills G.F."/>
            <person name="Dong Y."/>
            <person name="Huang W."/>
            <person name="Nel W.J."/>
            <person name="Swalarsk-Parry B.S."/>
            <person name="Vaghefi N."/>
            <person name="Wilken P.M."/>
            <person name="An Z."/>
            <person name="de Beer Z.W."/>
            <person name="De Vos L."/>
            <person name="Chen L."/>
            <person name="Duong T.A."/>
            <person name="Gao Y."/>
            <person name="Hammerbacher A."/>
            <person name="Kikkert J.R."/>
            <person name="Li Y."/>
            <person name="Li H."/>
            <person name="Li K."/>
            <person name="Li Q."/>
            <person name="Liu X."/>
            <person name="Ma X."/>
            <person name="Naidoo K."/>
            <person name="Pethybridge S.J."/>
            <person name="Sun J."/>
            <person name="Steenkamp E.T."/>
            <person name="van der Nest M.A."/>
            <person name="van Wyk S."/>
            <person name="Wingfield M.J."/>
            <person name="Xiong C."/>
            <person name="Yue Q."/>
            <person name="Zhang X."/>
        </authorList>
    </citation>
    <scope>NUCLEOTIDE SEQUENCE [LARGE SCALE GENOMIC DNA]</scope>
    <source>
        <strain evidence="2 3">BP6252</strain>
    </source>
</reference>
<evidence type="ECO:0000313" key="3">
    <source>
        <dbReference type="Proteomes" id="UP000256645"/>
    </source>
</evidence>
<name>A0A3D8SGK1_9HELO</name>
<evidence type="ECO:0000313" key="2">
    <source>
        <dbReference type="EMBL" id="RDW85311.1"/>
    </source>
</evidence>
<feature type="region of interest" description="Disordered" evidence="1">
    <location>
        <begin position="1"/>
        <end position="21"/>
    </location>
</feature>
<evidence type="ECO:0000256" key="1">
    <source>
        <dbReference type="SAM" id="MobiDB-lite"/>
    </source>
</evidence>
<sequence>MRQLPTPGDDADDDNISGRCTNNVHISPSGNAEGIAKLVSTLLQLIRRRQVMMQSALREKIDAGLMWLSGSSDWLSRRMRPGKAGPAVIPLSGYTSTIDHR</sequence>
<gene>
    <name evidence="2" type="ORF">BP6252_02901</name>
</gene>
<dbReference type="EMBL" id="PDLM01000002">
    <property type="protein sequence ID" value="RDW85311.1"/>
    <property type="molecule type" value="Genomic_DNA"/>
</dbReference>
<comment type="caution">
    <text evidence="2">The sequence shown here is derived from an EMBL/GenBank/DDBJ whole genome shotgun (WGS) entry which is preliminary data.</text>
</comment>
<accession>A0A3D8SGK1</accession>
<keyword evidence="3" id="KW-1185">Reference proteome</keyword>